<comment type="caution">
    <text evidence="2">The sequence shown here is derived from an EMBL/GenBank/DDBJ whole genome shotgun (WGS) entry which is preliminary data.</text>
</comment>
<evidence type="ECO:0000256" key="1">
    <source>
        <dbReference type="SAM" id="Phobius"/>
    </source>
</evidence>
<keyword evidence="3" id="KW-1185">Reference proteome</keyword>
<feature type="transmembrane region" description="Helical" evidence="1">
    <location>
        <begin position="16"/>
        <end position="35"/>
    </location>
</feature>
<dbReference type="EMBL" id="REGN01011769">
    <property type="protein sequence ID" value="RMZ96930.1"/>
    <property type="molecule type" value="Genomic_DNA"/>
</dbReference>
<keyword evidence="1" id="KW-1133">Transmembrane helix</keyword>
<protein>
    <submittedName>
        <fullName evidence="2">Uncharacterized protein</fullName>
    </submittedName>
</protein>
<dbReference type="AlphaFoldDB" id="A0A3M7PDT6"/>
<evidence type="ECO:0000313" key="3">
    <source>
        <dbReference type="Proteomes" id="UP000276133"/>
    </source>
</evidence>
<organism evidence="2 3">
    <name type="scientific">Brachionus plicatilis</name>
    <name type="common">Marine rotifer</name>
    <name type="synonym">Brachionus muelleri</name>
    <dbReference type="NCBI Taxonomy" id="10195"/>
    <lineage>
        <taxon>Eukaryota</taxon>
        <taxon>Metazoa</taxon>
        <taxon>Spiralia</taxon>
        <taxon>Gnathifera</taxon>
        <taxon>Rotifera</taxon>
        <taxon>Eurotatoria</taxon>
        <taxon>Monogononta</taxon>
        <taxon>Pseudotrocha</taxon>
        <taxon>Ploima</taxon>
        <taxon>Brachionidae</taxon>
        <taxon>Brachionus</taxon>
    </lineage>
</organism>
<evidence type="ECO:0000313" key="2">
    <source>
        <dbReference type="EMBL" id="RMZ96930.1"/>
    </source>
</evidence>
<gene>
    <name evidence="2" type="ORF">BpHYR1_038059</name>
</gene>
<reference evidence="2 3" key="1">
    <citation type="journal article" date="2018" name="Sci. Rep.">
        <title>Genomic signatures of local adaptation to the degree of environmental predictability in rotifers.</title>
        <authorList>
            <person name="Franch-Gras L."/>
            <person name="Hahn C."/>
            <person name="Garcia-Roger E.M."/>
            <person name="Carmona M.J."/>
            <person name="Serra M."/>
            <person name="Gomez A."/>
        </authorList>
    </citation>
    <scope>NUCLEOTIDE SEQUENCE [LARGE SCALE GENOMIC DNA]</scope>
    <source>
        <strain evidence="2">HYR1</strain>
    </source>
</reference>
<keyword evidence="1" id="KW-0812">Transmembrane</keyword>
<keyword evidence="1" id="KW-0472">Membrane</keyword>
<sequence length="65" mass="7622">IIWQNIFIFSLKNKSISSYICIICIFYFRNSLILLCCTSISTNLAGEHLTFLNKNAWSNRLKFEL</sequence>
<accession>A0A3M7PDT6</accession>
<proteinExistence type="predicted"/>
<feature type="non-terminal residue" evidence="2">
    <location>
        <position position="1"/>
    </location>
</feature>
<dbReference type="Proteomes" id="UP000276133">
    <property type="component" value="Unassembled WGS sequence"/>
</dbReference>
<name>A0A3M7PDT6_BRAPC</name>